<name>A0A2P5ICC7_DIAHE</name>
<feature type="signal peptide" evidence="2">
    <location>
        <begin position="1"/>
        <end position="18"/>
    </location>
</feature>
<feature type="region of interest" description="Disordered" evidence="1">
    <location>
        <begin position="402"/>
        <end position="426"/>
    </location>
</feature>
<feature type="region of interest" description="Disordered" evidence="1">
    <location>
        <begin position="133"/>
        <end position="254"/>
    </location>
</feature>
<dbReference type="InParanoid" id="A0A2P5ICC7"/>
<dbReference type="AlphaFoldDB" id="A0A2P5ICC7"/>
<proteinExistence type="predicted"/>
<sequence>MKLKALLGSVALVPAILARTWGGRDDGLAELDLEDQYPVKTPMATHTVWTTVEAENAVTVSTVVFVEHVYTTPGISTWKNFSPDGYVSTTTTFTTSTVTHIPHVIYETSGLPGAQNHALDKRSTVSITDWVTVTEGPSSSETTTSTSTPLDAPQTPPSWATTATSRTSSSSSISGTSPSVTSAVSGAPPINSTVTSKASSTTPTTSTEPITWSRSTSLLVPPVPVTPTAPIPPGSMTIPVGSHSTSNSTSHRGHVSTLTTLTAGFEPPESSTITFIMASHEGTALSSIEAMATGKENEPPGDSPFNIGDEATPSLTAPSTITLTSTPAVTQPPTHAAGPGAPASIRCDNSWCSDDGTVYCMRWDGSSGINSWDMVTPGEVFTTVGLCTPPKTVELEDPAQVSTLGGESAAPAVSRHGPRGDRIRLV</sequence>
<evidence type="ECO:0000313" key="4">
    <source>
        <dbReference type="Proteomes" id="UP000094444"/>
    </source>
</evidence>
<keyword evidence="2" id="KW-0732">Signal</keyword>
<feature type="compositionally biased region" description="Polar residues" evidence="1">
    <location>
        <begin position="242"/>
        <end position="254"/>
    </location>
</feature>
<dbReference type="Proteomes" id="UP000094444">
    <property type="component" value="Unassembled WGS sequence"/>
</dbReference>
<evidence type="ECO:0000313" key="3">
    <source>
        <dbReference type="EMBL" id="POS80174.1"/>
    </source>
</evidence>
<keyword evidence="4" id="KW-1185">Reference proteome</keyword>
<dbReference type="EMBL" id="MAVT02000066">
    <property type="protein sequence ID" value="POS80174.1"/>
    <property type="molecule type" value="Genomic_DNA"/>
</dbReference>
<evidence type="ECO:0000256" key="2">
    <source>
        <dbReference type="SAM" id="SignalP"/>
    </source>
</evidence>
<accession>A0A2P5ICC7</accession>
<evidence type="ECO:0000256" key="1">
    <source>
        <dbReference type="SAM" id="MobiDB-lite"/>
    </source>
</evidence>
<feature type="compositionally biased region" description="Pro residues" evidence="1">
    <location>
        <begin position="221"/>
        <end position="233"/>
    </location>
</feature>
<feature type="compositionally biased region" description="Low complexity" evidence="1">
    <location>
        <begin position="192"/>
        <end position="213"/>
    </location>
</feature>
<dbReference type="OrthoDB" id="5241972at2759"/>
<protein>
    <submittedName>
        <fullName evidence="3">Uncharacterized protein</fullName>
    </submittedName>
</protein>
<comment type="caution">
    <text evidence="3">The sequence shown here is derived from an EMBL/GenBank/DDBJ whole genome shotgun (WGS) entry which is preliminary data.</text>
</comment>
<feature type="compositionally biased region" description="Low complexity" evidence="1">
    <location>
        <begin position="133"/>
        <end position="183"/>
    </location>
</feature>
<feature type="chain" id="PRO_5015116223" evidence="2">
    <location>
        <begin position="19"/>
        <end position="426"/>
    </location>
</feature>
<gene>
    <name evidence="3" type="ORF">DHEL01_v201437</name>
</gene>
<organism evidence="3 4">
    <name type="scientific">Diaporthe helianthi</name>
    <dbReference type="NCBI Taxonomy" id="158607"/>
    <lineage>
        <taxon>Eukaryota</taxon>
        <taxon>Fungi</taxon>
        <taxon>Dikarya</taxon>
        <taxon>Ascomycota</taxon>
        <taxon>Pezizomycotina</taxon>
        <taxon>Sordariomycetes</taxon>
        <taxon>Sordariomycetidae</taxon>
        <taxon>Diaporthales</taxon>
        <taxon>Diaporthaceae</taxon>
        <taxon>Diaporthe</taxon>
    </lineage>
</organism>
<reference evidence="3" key="1">
    <citation type="submission" date="2017-09" db="EMBL/GenBank/DDBJ databases">
        <title>Polyketide synthases of a Diaporthe helianthi virulent isolate.</title>
        <authorList>
            <person name="Baroncelli R."/>
        </authorList>
    </citation>
    <scope>NUCLEOTIDE SEQUENCE [LARGE SCALE GENOMIC DNA]</scope>
    <source>
        <strain evidence="3">7/96</strain>
    </source>
</reference>